<reference evidence="5 6" key="1">
    <citation type="journal article" date="2015" name="Nature">
        <title>rRNA introns, odd ribosomes, and small enigmatic genomes across a large radiation of phyla.</title>
        <authorList>
            <person name="Brown C.T."/>
            <person name="Hug L.A."/>
            <person name="Thomas B.C."/>
            <person name="Sharon I."/>
            <person name="Castelle C.J."/>
            <person name="Singh A."/>
            <person name="Wilkins M.J."/>
            <person name="Williams K.H."/>
            <person name="Banfield J.F."/>
        </authorList>
    </citation>
    <scope>NUCLEOTIDE SEQUENCE [LARGE SCALE GENOMIC DNA]</scope>
</reference>
<gene>
    <name evidence="5" type="ORF">UX22_C0019G0020</name>
</gene>
<dbReference type="EMBL" id="LCLJ01000019">
    <property type="protein sequence ID" value="KKU14665.1"/>
    <property type="molecule type" value="Genomic_DNA"/>
</dbReference>
<comment type="caution">
    <text evidence="5">The sequence shown here is derived from an EMBL/GenBank/DDBJ whole genome shotgun (WGS) entry which is preliminary data.</text>
</comment>
<dbReference type="InterPro" id="IPR001173">
    <property type="entry name" value="Glyco_trans_2-like"/>
</dbReference>
<keyword evidence="2" id="KW-0328">Glycosyltransferase</keyword>
<proteinExistence type="inferred from homology"/>
<dbReference type="Proteomes" id="UP000034727">
    <property type="component" value="Unassembled WGS sequence"/>
</dbReference>
<evidence type="ECO:0000313" key="6">
    <source>
        <dbReference type="Proteomes" id="UP000034727"/>
    </source>
</evidence>
<organism evidence="5 6">
    <name type="scientific">Candidatus Jorgensenbacteria bacterium GW2011_GWA2_45_9</name>
    <dbReference type="NCBI Taxonomy" id="1618663"/>
    <lineage>
        <taxon>Bacteria</taxon>
        <taxon>Candidatus Joergenseniibacteriota</taxon>
    </lineage>
</organism>
<evidence type="ECO:0000256" key="1">
    <source>
        <dbReference type="ARBA" id="ARBA00006739"/>
    </source>
</evidence>
<dbReference type="GO" id="GO:0016757">
    <property type="term" value="F:glycosyltransferase activity"/>
    <property type="evidence" value="ECO:0007669"/>
    <property type="project" value="UniProtKB-KW"/>
</dbReference>
<accession>A0A0G1R1A9</accession>
<keyword evidence="3 5" id="KW-0808">Transferase</keyword>
<dbReference type="SUPFAM" id="SSF53448">
    <property type="entry name" value="Nucleotide-diphospho-sugar transferases"/>
    <property type="match status" value="1"/>
</dbReference>
<sequence>MQSHSPKISVLLAVYNGERYVKDATSSVLLQTFGDFELIIIDDGSSDGTPKILNSFTDPRIVIVSNEKNEGLIKSLNKGIKMARGEYLARMDADDISHPQRFEKQINYMEANHGIGVLGTAVNHVDEKNKIISTLIQPQAHESILWKMFFECAIIHPTVIARKEVIEMAGGYDVRFPHIEDTELWMRVADKTRFSNIPDVLHSHRLHKKSIGSTKSSVQYESGLLLRKRFIASTIGVNMPPNVNKWFSENETILSGDDIAAGMGILLDIYEYILDLGFENEESRLFVRNDFLKKAAALMSARKRRVSKTAVSLLKKILPSPLRHKLKTRFMKLAAK</sequence>
<evidence type="ECO:0000256" key="3">
    <source>
        <dbReference type="ARBA" id="ARBA00022679"/>
    </source>
</evidence>
<feature type="domain" description="Glycosyltransferase 2-like" evidence="4">
    <location>
        <begin position="9"/>
        <end position="134"/>
    </location>
</feature>
<dbReference type="AlphaFoldDB" id="A0A0G1R1A9"/>
<dbReference type="InterPro" id="IPR050834">
    <property type="entry name" value="Glycosyltransf_2"/>
</dbReference>
<protein>
    <submittedName>
        <fullName evidence="5">Glycosyl transferase family 2</fullName>
    </submittedName>
</protein>
<dbReference type="InterPro" id="IPR029044">
    <property type="entry name" value="Nucleotide-diphossugar_trans"/>
</dbReference>
<comment type="similarity">
    <text evidence="1">Belongs to the glycosyltransferase 2 family.</text>
</comment>
<evidence type="ECO:0000313" key="5">
    <source>
        <dbReference type="EMBL" id="KKU14665.1"/>
    </source>
</evidence>
<dbReference type="Pfam" id="PF00535">
    <property type="entry name" value="Glycos_transf_2"/>
    <property type="match status" value="1"/>
</dbReference>
<evidence type="ECO:0000259" key="4">
    <source>
        <dbReference type="Pfam" id="PF00535"/>
    </source>
</evidence>
<dbReference type="PANTHER" id="PTHR43685:SF5">
    <property type="entry name" value="GLYCOSYLTRANSFERASE EPSE-RELATED"/>
    <property type="match status" value="1"/>
</dbReference>
<dbReference type="PANTHER" id="PTHR43685">
    <property type="entry name" value="GLYCOSYLTRANSFERASE"/>
    <property type="match status" value="1"/>
</dbReference>
<dbReference type="Gene3D" id="3.90.550.10">
    <property type="entry name" value="Spore Coat Polysaccharide Biosynthesis Protein SpsA, Chain A"/>
    <property type="match status" value="1"/>
</dbReference>
<name>A0A0G1R1A9_9BACT</name>
<evidence type="ECO:0000256" key="2">
    <source>
        <dbReference type="ARBA" id="ARBA00022676"/>
    </source>
</evidence>